<name>A0A1E8FE47_9ALTE</name>
<keyword evidence="2" id="KW-1185">Reference proteome</keyword>
<evidence type="ECO:0000313" key="2">
    <source>
        <dbReference type="Proteomes" id="UP000176037"/>
    </source>
</evidence>
<organism evidence="1 2">
    <name type="scientific">Alteromonas lipolytica</name>
    <dbReference type="NCBI Taxonomy" id="1856405"/>
    <lineage>
        <taxon>Bacteria</taxon>
        <taxon>Pseudomonadati</taxon>
        <taxon>Pseudomonadota</taxon>
        <taxon>Gammaproteobacteria</taxon>
        <taxon>Alteromonadales</taxon>
        <taxon>Alteromonadaceae</taxon>
        <taxon>Alteromonas/Salinimonas group</taxon>
        <taxon>Alteromonas</taxon>
    </lineage>
</organism>
<evidence type="ECO:0000313" key="1">
    <source>
        <dbReference type="EMBL" id="OFI34204.1"/>
    </source>
</evidence>
<sequence length="146" mass="16252">MTMSFSANAVNRLDYKGTWYASEEAKKSNKPVTINIGFMDATVNGMACETKMGTERLTIECGNYAPVKATVTASSNIMYVDFGETTTVGCSVSTIAARMSILKQKREDIKCTGPLRYQYWPDPDGEQRTKQELDELLNPNKGKKAW</sequence>
<dbReference type="Proteomes" id="UP000176037">
    <property type="component" value="Unassembled WGS sequence"/>
</dbReference>
<comment type="caution">
    <text evidence="1">The sequence shown here is derived from an EMBL/GenBank/DDBJ whole genome shotgun (WGS) entry which is preliminary data.</text>
</comment>
<proteinExistence type="predicted"/>
<dbReference type="AlphaFoldDB" id="A0A1E8FE47"/>
<accession>A0A1E8FE47</accession>
<reference evidence="1 2" key="1">
    <citation type="submission" date="2016-09" db="EMBL/GenBank/DDBJ databases">
        <title>Alteromonas lipolytica, a new species isolated from sea water.</title>
        <authorList>
            <person name="Wu Y.-H."/>
            <person name="Cheng H."/>
            <person name="Xu X.-W."/>
        </authorList>
    </citation>
    <scope>NUCLEOTIDE SEQUENCE [LARGE SCALE GENOMIC DNA]</scope>
    <source>
        <strain evidence="1 2">JW12</strain>
    </source>
</reference>
<gene>
    <name evidence="1" type="ORF">BFC17_21950</name>
</gene>
<protein>
    <submittedName>
        <fullName evidence="1">Uncharacterized protein</fullName>
    </submittedName>
</protein>
<dbReference type="EMBL" id="MJIC01000014">
    <property type="protein sequence ID" value="OFI34204.1"/>
    <property type="molecule type" value="Genomic_DNA"/>
</dbReference>